<dbReference type="Pfam" id="PF00172">
    <property type="entry name" value="Zn_clus"/>
    <property type="match status" value="1"/>
</dbReference>
<dbReference type="Gene3D" id="4.10.240.10">
    <property type="entry name" value="Zn(2)-C6 fungal-type DNA-binding domain"/>
    <property type="match status" value="1"/>
</dbReference>
<evidence type="ECO:0000256" key="5">
    <source>
        <dbReference type="ARBA" id="ARBA00023242"/>
    </source>
</evidence>
<gene>
    <name evidence="8" type="ORF">PAC_06263</name>
</gene>
<dbReference type="InterPro" id="IPR001138">
    <property type="entry name" value="Zn2Cys6_DnaBD"/>
</dbReference>
<dbReference type="PROSITE" id="PS50048">
    <property type="entry name" value="ZN2_CY6_FUNGAL_2"/>
    <property type="match status" value="1"/>
</dbReference>
<proteinExistence type="predicted"/>
<dbReference type="Pfam" id="PF04082">
    <property type="entry name" value="Fungal_trans"/>
    <property type="match status" value="1"/>
</dbReference>
<keyword evidence="9" id="KW-1185">Reference proteome</keyword>
<sequence>VGASESSHTESYEGEAIWLFCLWQEILKNQLCRDILYRHQKAHQPDETEKASRAATGTFRACLECASARAKCSGGNPCQRCSVRSGNCQYPPKKRQKTSAANDVEQVAEVSTQNDHVDYSAQVGATGDMMATEDTVRSHASVSGAPWSERPLSAGIYENLWPQSAANLTASHLNPTRGFRDLAAIVPSNELPRSSWTNGAMQTPADNSIHGQYDSFEDNGNFPMFRSEQQFINREFSSINWLPPSDPTFEDWDFGAASLGGLIPANRDNVLAIPGDIRQSNTLPDIMANFTNHETSYQSPNRGSGNDHISPSEIAPVSISSDNYSNPAENQDRRSGYYVDGAGGRVTASARLRRNRSKSKDPISQHSGSNSVNHIVSSAPQTEYESEKSHVWITMETYEEILNNSHTASCQTPPWNVLNGLIQLYFDKFHCVFPLLYKRYFGQRRGEWILVLAAAAVGAAYGGTLESRQCSEELHECLRKTLDILDPPLDCGNQMLGIVPWNDQNQENSIMLAQARILNVIGMLHSGNQNLVRLAHSGRSALTTACYNMDLLRPADRIYLNDGLGVEDKQREWLTEQMRIRTGYFIWMVDCMVAYESDFRPQMKLIDAKAPLPCSDVAWEDKELNKAPMWDPKNEPPALCTAVDVLYMEKKILPNVGDLGRILIIHAIYHRTWDVSNYHREKLSSWIPTAKIESIADFPSQAESWLPSIPTVSRWRNIACDAFDILHWSANSVVAGAAGLEHPIILHLHLARLILLTPVTQIQQLGSSILRSSSQQSRTPHTLSLDRKKECEARNEILRWVVQDQYKARLSIIHAAAIFWNTRRYSYDSPVEPFAIYLATLVIWAYSTFVRVSVQRRHLSGNGTTIEAIISEEIQNENATARGPNLPPSPHPPMSASPRPKHSPSPEPSFLHLDRPCDDELVQTFVRLGHKMTGHMVRIGDICGAAAAGRVLREGARRLSGIQQQDSSEEHEGGPDRCVEGRQVTWGLSETFKGCLERLAGIVEE</sequence>
<dbReference type="InterPro" id="IPR007219">
    <property type="entry name" value="XnlR_reg_dom"/>
</dbReference>
<feature type="compositionally biased region" description="Polar residues" evidence="6">
    <location>
        <begin position="318"/>
        <end position="329"/>
    </location>
</feature>
<reference evidence="8 9" key="1">
    <citation type="submission" date="2016-03" db="EMBL/GenBank/DDBJ databases">
        <authorList>
            <person name="Ploux O."/>
        </authorList>
    </citation>
    <scope>NUCLEOTIDE SEQUENCE [LARGE SCALE GENOMIC DNA]</scope>
    <source>
        <strain evidence="8 9">UAMH 11012</strain>
    </source>
</reference>
<dbReference type="SUPFAM" id="SSF57701">
    <property type="entry name" value="Zn2/Cys6 DNA-binding domain"/>
    <property type="match status" value="1"/>
</dbReference>
<keyword evidence="5" id="KW-0539">Nucleus</keyword>
<dbReference type="OrthoDB" id="654211at2759"/>
<evidence type="ECO:0000313" key="8">
    <source>
        <dbReference type="EMBL" id="CZR56375.1"/>
    </source>
</evidence>
<dbReference type="STRING" id="576137.A0A1L7WUA7"/>
<evidence type="ECO:0000256" key="2">
    <source>
        <dbReference type="ARBA" id="ARBA00022833"/>
    </source>
</evidence>
<evidence type="ECO:0000259" key="7">
    <source>
        <dbReference type="PROSITE" id="PS50048"/>
    </source>
</evidence>
<dbReference type="PANTHER" id="PTHR47660:SF7">
    <property type="entry name" value="TRANSCRIPTION FACTOR WITH C2H2 AND ZN(2)-CYS(6) DNA BINDING DOMAIN (EUROFUNG)"/>
    <property type="match status" value="1"/>
</dbReference>
<feature type="domain" description="Zn(2)-C6 fungal-type" evidence="7">
    <location>
        <begin position="61"/>
        <end position="90"/>
    </location>
</feature>
<feature type="region of interest" description="Disordered" evidence="6">
    <location>
        <begin position="879"/>
        <end position="914"/>
    </location>
</feature>
<dbReference type="Proteomes" id="UP000184330">
    <property type="component" value="Unassembled WGS sequence"/>
</dbReference>
<dbReference type="GO" id="GO:0006351">
    <property type="term" value="P:DNA-templated transcription"/>
    <property type="evidence" value="ECO:0007669"/>
    <property type="project" value="InterPro"/>
</dbReference>
<feature type="region of interest" description="Disordered" evidence="6">
    <location>
        <begin position="958"/>
        <end position="978"/>
    </location>
</feature>
<feature type="compositionally biased region" description="Pro residues" evidence="6">
    <location>
        <begin position="885"/>
        <end position="895"/>
    </location>
</feature>
<accession>A0A1L7WUA7</accession>
<dbReference type="GO" id="GO:0003677">
    <property type="term" value="F:DNA binding"/>
    <property type="evidence" value="ECO:0007669"/>
    <property type="project" value="InterPro"/>
</dbReference>
<keyword evidence="2" id="KW-0862">Zinc</keyword>
<dbReference type="EMBL" id="FJOG01000008">
    <property type="protein sequence ID" value="CZR56375.1"/>
    <property type="molecule type" value="Genomic_DNA"/>
</dbReference>
<feature type="non-terminal residue" evidence="8">
    <location>
        <position position="1"/>
    </location>
</feature>
<feature type="compositionally biased region" description="Polar residues" evidence="6">
    <location>
        <begin position="293"/>
        <end position="309"/>
    </location>
</feature>
<evidence type="ECO:0000256" key="3">
    <source>
        <dbReference type="ARBA" id="ARBA00023015"/>
    </source>
</evidence>
<protein>
    <recommendedName>
        <fullName evidence="7">Zn(2)-C6 fungal-type domain-containing protein</fullName>
    </recommendedName>
</protein>
<dbReference type="GO" id="GO:0008270">
    <property type="term" value="F:zinc ion binding"/>
    <property type="evidence" value="ECO:0007669"/>
    <property type="project" value="InterPro"/>
</dbReference>
<feature type="region of interest" description="Disordered" evidence="6">
    <location>
        <begin position="293"/>
        <end position="383"/>
    </location>
</feature>
<keyword evidence="4" id="KW-0804">Transcription</keyword>
<dbReference type="SMART" id="SM00066">
    <property type="entry name" value="GAL4"/>
    <property type="match status" value="1"/>
</dbReference>
<organism evidence="8 9">
    <name type="scientific">Phialocephala subalpina</name>
    <dbReference type="NCBI Taxonomy" id="576137"/>
    <lineage>
        <taxon>Eukaryota</taxon>
        <taxon>Fungi</taxon>
        <taxon>Dikarya</taxon>
        <taxon>Ascomycota</taxon>
        <taxon>Pezizomycotina</taxon>
        <taxon>Leotiomycetes</taxon>
        <taxon>Helotiales</taxon>
        <taxon>Mollisiaceae</taxon>
        <taxon>Phialocephala</taxon>
        <taxon>Phialocephala fortinii species complex</taxon>
    </lineage>
</organism>
<dbReference type="GO" id="GO:0000981">
    <property type="term" value="F:DNA-binding transcription factor activity, RNA polymerase II-specific"/>
    <property type="evidence" value="ECO:0007669"/>
    <property type="project" value="InterPro"/>
</dbReference>
<name>A0A1L7WUA7_9HELO</name>
<evidence type="ECO:0000256" key="4">
    <source>
        <dbReference type="ARBA" id="ARBA00023163"/>
    </source>
</evidence>
<keyword evidence="3" id="KW-0805">Transcription regulation</keyword>
<feature type="compositionally biased region" description="Polar residues" evidence="6">
    <location>
        <begin position="364"/>
        <end position="383"/>
    </location>
</feature>
<evidence type="ECO:0000256" key="1">
    <source>
        <dbReference type="ARBA" id="ARBA00022723"/>
    </source>
</evidence>
<dbReference type="CDD" id="cd00067">
    <property type="entry name" value="GAL4"/>
    <property type="match status" value="1"/>
</dbReference>
<evidence type="ECO:0000256" key="6">
    <source>
        <dbReference type="SAM" id="MobiDB-lite"/>
    </source>
</evidence>
<dbReference type="AlphaFoldDB" id="A0A1L7WUA7"/>
<evidence type="ECO:0000313" key="9">
    <source>
        <dbReference type="Proteomes" id="UP000184330"/>
    </source>
</evidence>
<dbReference type="InterPro" id="IPR036864">
    <property type="entry name" value="Zn2-C6_fun-type_DNA-bd_sf"/>
</dbReference>
<dbReference type="PANTHER" id="PTHR47660">
    <property type="entry name" value="TRANSCRIPTION FACTOR WITH C2H2 AND ZN(2)-CYS(6) DNA BINDING DOMAIN (EUROFUNG)-RELATED-RELATED"/>
    <property type="match status" value="1"/>
</dbReference>
<keyword evidence="1" id="KW-0479">Metal-binding</keyword>
<dbReference type="CDD" id="cd12148">
    <property type="entry name" value="fungal_TF_MHR"/>
    <property type="match status" value="1"/>
</dbReference>
<feature type="compositionally biased region" description="Basic and acidic residues" evidence="6">
    <location>
        <begin position="968"/>
        <end position="978"/>
    </location>
</feature>